<dbReference type="RefSeq" id="WP_003147706.1">
    <property type="nucleotide sequence ID" value="NZ_GL883585.1"/>
</dbReference>
<dbReference type="Proteomes" id="UP000004773">
    <property type="component" value="Unassembled WGS sequence"/>
</dbReference>
<dbReference type="AlphaFoldDB" id="A0AA87AKM4"/>
<dbReference type="InterPro" id="IPR007074">
    <property type="entry name" value="LicD/FKTN/FKRP_NTP_transf"/>
</dbReference>
<dbReference type="EMBL" id="ACRO01000037">
    <property type="protein sequence ID" value="EGF86763.1"/>
    <property type="molecule type" value="Genomic_DNA"/>
</dbReference>
<accession>A0AA87AKM4</accession>
<dbReference type="Pfam" id="PF04991">
    <property type="entry name" value="LicD"/>
    <property type="match status" value="1"/>
</dbReference>
<reference evidence="2 3" key="1">
    <citation type="submission" date="2011-03" db="EMBL/GenBank/DDBJ databases">
        <title>The Genome Sequence of Gemella haemolysans M341.</title>
        <authorList>
            <consortium name="The Broad Institute Genome Sequencing Platform"/>
            <consortium name="The Broad Institute Genome Sequencing Center for Infectious Disease"/>
            <person name="Earl A."/>
            <person name="Ward D."/>
            <person name="Feldgarden M."/>
            <person name="Gevers D."/>
            <person name="Sibley C.D."/>
            <person name="Field T.R."/>
            <person name="Grinwis M."/>
            <person name="Eshaghurshan C.S."/>
            <person name="Surette M.G."/>
            <person name="Young S.K."/>
            <person name="Zeng Q."/>
            <person name="Gargeya S."/>
            <person name="Fitzgerald M."/>
            <person name="Haas B."/>
            <person name="Abouelleil A."/>
            <person name="Alvarado L."/>
            <person name="Arachchi H.M."/>
            <person name="Berlin A."/>
            <person name="Brown A."/>
            <person name="Chapman S.B."/>
            <person name="Chen Z."/>
            <person name="Dunbar C."/>
            <person name="Freedman E."/>
            <person name="Gearin G."/>
            <person name="Gellesch M."/>
            <person name="Goldberg J."/>
            <person name="Griggs A."/>
            <person name="Gujja S."/>
            <person name="Heilman E.R."/>
            <person name="Heiman D."/>
            <person name="Howarth C."/>
            <person name="Larson L."/>
            <person name="Lui A."/>
            <person name="MacDonald P.J.P."/>
            <person name="Mehta T."/>
            <person name="Montmayeur A."/>
            <person name="Murphy C."/>
            <person name="Neiman D."/>
            <person name="Pearson M."/>
            <person name="Priest M."/>
            <person name="Roberts A."/>
            <person name="Saif S."/>
            <person name="Shea T."/>
            <person name="Shenoy N."/>
            <person name="Sisk P."/>
            <person name="Stolte C."/>
            <person name="Sykes S."/>
            <person name="White J."/>
            <person name="Yandava C."/>
            <person name="Wortman J."/>
            <person name="Nusbaum C."/>
            <person name="Birren B."/>
        </authorList>
    </citation>
    <scope>NUCLEOTIDE SEQUENCE [LARGE SCALE GENOMIC DNA]</scope>
    <source>
        <strain evidence="2 3">M341</strain>
    </source>
</reference>
<proteinExistence type="predicted"/>
<gene>
    <name evidence="2" type="ORF">HMPREF0428_01560</name>
</gene>
<comment type="caution">
    <text evidence="2">The sequence shown here is derived from an EMBL/GenBank/DDBJ whole genome shotgun (WGS) entry which is preliminary data.</text>
</comment>
<evidence type="ECO:0000259" key="1">
    <source>
        <dbReference type="Pfam" id="PF04991"/>
    </source>
</evidence>
<dbReference type="InterPro" id="IPR052942">
    <property type="entry name" value="LPS_cholinephosphotransferase"/>
</dbReference>
<protein>
    <recommendedName>
        <fullName evidence="1">LicD/FKTN/FKRP nucleotidyltransferase domain-containing protein</fullName>
    </recommendedName>
</protein>
<sequence length="262" mass="30462">MDKEVVLKKIQEQELLLLKECIKLCENNSIEYFALGGTLLGAVRHQGFIPWDDDIDLGIPRKYYDKLIELLSDNEEVVLEKNIINLNVLQYKKKENIQIGSESYSVYIDLFPLDGAPNGKIARKVFLTKFLLYRVLYKFSIIDKLNIVDRGFVGNLVVGLMKKSKIYKILSSERLVEKLHKIAATYSFDNSDFGGNILGRYREKEIVSKKIFGNSKLLKFEDIEIRSPEDYDGYLKHIYGDYMKLPDKKNRIAHFEEMKSKE</sequence>
<name>A0AA87AKM4_9BACL</name>
<organism evidence="2 3">
    <name type="scientific">Gemella haemolysans M341</name>
    <dbReference type="NCBI Taxonomy" id="562981"/>
    <lineage>
        <taxon>Bacteria</taxon>
        <taxon>Bacillati</taxon>
        <taxon>Bacillota</taxon>
        <taxon>Bacilli</taxon>
        <taxon>Bacillales</taxon>
        <taxon>Gemellaceae</taxon>
        <taxon>Gemella</taxon>
    </lineage>
</organism>
<dbReference type="GO" id="GO:0009100">
    <property type="term" value="P:glycoprotein metabolic process"/>
    <property type="evidence" value="ECO:0007669"/>
    <property type="project" value="UniProtKB-ARBA"/>
</dbReference>
<feature type="domain" description="LicD/FKTN/FKRP nucleotidyltransferase" evidence="1">
    <location>
        <begin position="25"/>
        <end position="240"/>
    </location>
</feature>
<evidence type="ECO:0000313" key="3">
    <source>
        <dbReference type="Proteomes" id="UP000004773"/>
    </source>
</evidence>
<dbReference type="PANTHER" id="PTHR43404">
    <property type="entry name" value="LIPOPOLYSACCHARIDE CHOLINEPHOSPHOTRANSFERASE LICD"/>
    <property type="match status" value="1"/>
</dbReference>
<evidence type="ECO:0000313" key="2">
    <source>
        <dbReference type="EMBL" id="EGF86763.1"/>
    </source>
</evidence>
<dbReference type="PANTHER" id="PTHR43404:SF2">
    <property type="entry name" value="LIPOPOLYSACCHARIDE CHOLINEPHOSPHOTRANSFERASE LICD"/>
    <property type="match status" value="1"/>
</dbReference>